<dbReference type="RefSeq" id="WP_169137735.1">
    <property type="nucleotide sequence ID" value="NZ_WTVS01000004.1"/>
</dbReference>
<dbReference type="SUPFAM" id="SSF46626">
    <property type="entry name" value="Cytochrome c"/>
    <property type="match status" value="1"/>
</dbReference>
<gene>
    <name evidence="7" type="ORF">GPA27_03085</name>
</gene>
<feature type="domain" description="Cytochrome c" evidence="6">
    <location>
        <begin position="15"/>
        <end position="124"/>
    </location>
</feature>
<reference evidence="7 8" key="1">
    <citation type="submission" date="2019-12" db="EMBL/GenBank/DDBJ databases">
        <title>Comparative genomics gives insights into the taxonomy of the Azoarcus-Aromatoleum group and reveals separate origins of nif in the plant-associated Azoarcus and non-plant-associated Aromatoleum sub-groups.</title>
        <authorList>
            <person name="Lafos M."/>
            <person name="Maluk M."/>
            <person name="Batista M."/>
            <person name="Junghare M."/>
            <person name="Carmona M."/>
            <person name="Faoro H."/>
            <person name="Cruz L.M."/>
            <person name="Battistoni F."/>
            <person name="De Souza E."/>
            <person name="Pedrosa F."/>
            <person name="Chen W.-M."/>
            <person name="Poole P.S."/>
            <person name="Dixon R.A."/>
            <person name="James E.K."/>
        </authorList>
    </citation>
    <scope>NUCLEOTIDE SEQUENCE [LARGE SCALE GENOMIC DNA]</scope>
    <source>
        <strain evidence="7 8">T</strain>
    </source>
</reference>
<keyword evidence="2 4" id="KW-0479">Metal-binding</keyword>
<organism evidence="7 8">
    <name type="scientific">Aromatoleum toluolicum</name>
    <dbReference type="NCBI Taxonomy" id="90060"/>
    <lineage>
        <taxon>Bacteria</taxon>
        <taxon>Pseudomonadati</taxon>
        <taxon>Pseudomonadota</taxon>
        <taxon>Betaproteobacteria</taxon>
        <taxon>Rhodocyclales</taxon>
        <taxon>Rhodocyclaceae</taxon>
        <taxon>Aromatoleum</taxon>
    </lineage>
</organism>
<feature type="signal peptide" evidence="5">
    <location>
        <begin position="1"/>
        <end position="18"/>
    </location>
</feature>
<dbReference type="PANTHER" id="PTHR35889:SF3">
    <property type="entry name" value="F-BOX DOMAIN-CONTAINING PROTEIN"/>
    <property type="match status" value="1"/>
</dbReference>
<evidence type="ECO:0000256" key="5">
    <source>
        <dbReference type="SAM" id="SignalP"/>
    </source>
</evidence>
<proteinExistence type="predicted"/>
<evidence type="ECO:0000313" key="7">
    <source>
        <dbReference type="EMBL" id="NMF96380.1"/>
    </source>
</evidence>
<dbReference type="PROSITE" id="PS51007">
    <property type="entry name" value="CYTC"/>
    <property type="match status" value="1"/>
</dbReference>
<evidence type="ECO:0000259" key="6">
    <source>
        <dbReference type="PROSITE" id="PS51007"/>
    </source>
</evidence>
<comment type="caution">
    <text evidence="7">The sequence shown here is derived from an EMBL/GenBank/DDBJ whole genome shotgun (WGS) entry which is preliminary data.</text>
</comment>
<evidence type="ECO:0000256" key="3">
    <source>
        <dbReference type="ARBA" id="ARBA00023004"/>
    </source>
</evidence>
<dbReference type="Proteomes" id="UP000634522">
    <property type="component" value="Unassembled WGS sequence"/>
</dbReference>
<dbReference type="InterPro" id="IPR009056">
    <property type="entry name" value="Cyt_c-like_dom"/>
</dbReference>
<keyword evidence="1 4" id="KW-0349">Heme</keyword>
<feature type="chain" id="PRO_5046718156" description="Cytochrome c domain-containing protein" evidence="5">
    <location>
        <begin position="19"/>
        <end position="127"/>
    </location>
</feature>
<dbReference type="PANTHER" id="PTHR35889">
    <property type="entry name" value="CYCLOINULO-OLIGOSACCHARIDE FRUCTANOTRANSFERASE-RELATED"/>
    <property type="match status" value="1"/>
</dbReference>
<keyword evidence="3 4" id="KW-0408">Iron</keyword>
<protein>
    <recommendedName>
        <fullName evidence="6">Cytochrome c domain-containing protein</fullName>
    </recommendedName>
</protein>
<dbReference type="InterPro" id="IPR036909">
    <property type="entry name" value="Cyt_c-like_dom_sf"/>
</dbReference>
<evidence type="ECO:0000256" key="2">
    <source>
        <dbReference type="ARBA" id="ARBA00022723"/>
    </source>
</evidence>
<name>A0ABX1NAZ9_9RHOO</name>
<evidence type="ECO:0000313" key="8">
    <source>
        <dbReference type="Proteomes" id="UP000634522"/>
    </source>
</evidence>
<evidence type="ECO:0000256" key="1">
    <source>
        <dbReference type="ARBA" id="ARBA00022617"/>
    </source>
</evidence>
<keyword evidence="8" id="KW-1185">Reference proteome</keyword>
<accession>A0ABX1NAZ9</accession>
<evidence type="ECO:0000256" key="4">
    <source>
        <dbReference type="PROSITE-ProRule" id="PRU00433"/>
    </source>
</evidence>
<sequence>MKSVVALLAVALPAVAVAADAVSFERDIVPVLRDNCASCHLTGQEPGGMKLHPGGAYASLVNVPSVESRLARVKPGQPDESYLMHKLDGTHLDVEGQGERMPFGFPQLSDEIRARVRAWIAAGARKN</sequence>
<dbReference type="EMBL" id="WTVS01000004">
    <property type="protein sequence ID" value="NMF96380.1"/>
    <property type="molecule type" value="Genomic_DNA"/>
</dbReference>
<keyword evidence="5" id="KW-0732">Signal</keyword>